<dbReference type="Gene3D" id="3.90.70.10">
    <property type="entry name" value="Cysteine proteinases"/>
    <property type="match status" value="1"/>
</dbReference>
<gene>
    <name evidence="4" type="ORF">ADH66_02075</name>
    <name evidence="5" type="ORF">I5Q82_12115</name>
</gene>
<reference evidence="6" key="2">
    <citation type="submission" date="2017-05" db="EMBL/GenBank/DDBJ databases">
        <title>Improved OligoMM genomes.</title>
        <authorList>
            <person name="Garzetti D."/>
        </authorList>
    </citation>
    <scope>NUCLEOTIDE SEQUENCE [LARGE SCALE GENOMIC DNA]</scope>
    <source>
        <strain evidence="6">KB18</strain>
    </source>
</reference>
<feature type="signal peptide" evidence="2">
    <location>
        <begin position="1"/>
        <end position="25"/>
    </location>
</feature>
<feature type="domain" description="SLH" evidence="3">
    <location>
        <begin position="236"/>
        <end position="295"/>
    </location>
</feature>
<dbReference type="KEGG" id="amur:ADH66_02075"/>
<protein>
    <submittedName>
        <fullName evidence="5">S-layer homology domain-containing protein</fullName>
    </submittedName>
</protein>
<reference evidence="4" key="1">
    <citation type="journal article" date="2017" name="Genome Announc.">
        <title>High-Quality Whole-Genome Sequences of the Oligo-Mouse-Microbiota Bacterial Community.</title>
        <authorList>
            <person name="Garzetti D."/>
            <person name="Brugiroux S."/>
            <person name="Bunk B."/>
            <person name="Pukall R."/>
            <person name="McCoy K.D."/>
            <person name="Macpherson A.J."/>
            <person name="Stecher B."/>
        </authorList>
    </citation>
    <scope>NUCLEOTIDE SEQUENCE</scope>
    <source>
        <strain evidence="4">KB18</strain>
    </source>
</reference>
<evidence type="ECO:0000256" key="1">
    <source>
        <dbReference type="ARBA" id="ARBA00022737"/>
    </source>
</evidence>
<keyword evidence="6" id="KW-1185">Reference proteome</keyword>
<name>A0A1Z2XM77_9FIRM</name>
<keyword evidence="2" id="KW-0732">Signal</keyword>
<reference evidence="5 7" key="3">
    <citation type="submission" date="2020-11" db="EMBL/GenBank/DDBJ databases">
        <title>Closed and high quality bacterial genomes of the OMM12 community.</title>
        <authorList>
            <person name="Marbouty M."/>
            <person name="Lamy-Besnier Q."/>
            <person name="Debarbieux L."/>
            <person name="Koszul R."/>
        </authorList>
    </citation>
    <scope>NUCLEOTIDE SEQUENCE [LARGE SCALE GENOMIC DNA]</scope>
    <source>
        <strain evidence="5 7">KB18</strain>
    </source>
</reference>
<dbReference type="PANTHER" id="PTHR37806:SF1">
    <property type="entry name" value="PEPTIDASE C39-LIKE DOMAIN-CONTAINING PROTEIN"/>
    <property type="match status" value="1"/>
</dbReference>
<proteinExistence type="predicted"/>
<dbReference type="Proteomes" id="UP000196710">
    <property type="component" value="Chromosome"/>
</dbReference>
<dbReference type="Proteomes" id="UP000596035">
    <property type="component" value="Chromosome"/>
</dbReference>
<evidence type="ECO:0000313" key="6">
    <source>
        <dbReference type="Proteomes" id="UP000196710"/>
    </source>
</evidence>
<organism evidence="5 7">
    <name type="scientific">Acutalibacter muris</name>
    <dbReference type="NCBI Taxonomy" id="1796620"/>
    <lineage>
        <taxon>Bacteria</taxon>
        <taxon>Bacillati</taxon>
        <taxon>Bacillota</taxon>
        <taxon>Clostridia</taxon>
        <taxon>Eubacteriales</taxon>
        <taxon>Acutalibacteraceae</taxon>
        <taxon>Acutalibacter</taxon>
    </lineage>
</organism>
<accession>A0A1Z2XM77</accession>
<dbReference type="EMBL" id="CP021422">
    <property type="protein sequence ID" value="ASB39548.1"/>
    <property type="molecule type" value="Genomic_DNA"/>
</dbReference>
<evidence type="ECO:0000313" key="7">
    <source>
        <dbReference type="Proteomes" id="UP000596035"/>
    </source>
</evidence>
<feature type="chain" id="PRO_5044568645" evidence="2">
    <location>
        <begin position="26"/>
        <end position="415"/>
    </location>
</feature>
<feature type="domain" description="SLH" evidence="3">
    <location>
        <begin position="296"/>
        <end position="359"/>
    </location>
</feature>
<dbReference type="RefSeq" id="WP_066536308.1">
    <property type="nucleotide sequence ID" value="NZ_CP021422.1"/>
</dbReference>
<feature type="domain" description="SLH" evidence="3">
    <location>
        <begin position="361"/>
        <end position="415"/>
    </location>
</feature>
<sequence length="415" mass="45348">MTRLKRYAVFLLAAVYIAAGLRVPAASQTGGSHTISGFPIVYQMPELPTGCEVTALTMAMHYYGYKVSKTTMAGRYLPTASPSFHYGSDGRLYGPDMDNYFVGNPFSLSGYICGAPALCTAADRYFQANNVRMHAKDMTGSTPGQLYSLVEQGVPVVVLVTIGMVDRHSYFSWYSPSNKLMSISHDDHGAVLIGYTPTTVTLADPLAGRVTYSRSRFESVFRSRGRQCMILEESVYKSGYTDVPDGRWYTNAVVYCRDKGLMSGTGDSRFTPGGTMTRAMLANVLYRVAGGSKLPEENPFADVRPGQWYTDGVLWAYGAGVMEGYGNGLFGTNDPVTREQVVATLWRYEGEPEPSPAQDFEDEGDISGYAAAAVDWARDKGIIQGKSGNRFDPGSSMTRAEIAVVLKNYMEQKGI</sequence>
<dbReference type="AlphaFoldDB" id="A0A1Z2XM77"/>
<evidence type="ECO:0000313" key="5">
    <source>
        <dbReference type="EMBL" id="QQR28840.1"/>
    </source>
</evidence>
<evidence type="ECO:0000259" key="3">
    <source>
        <dbReference type="PROSITE" id="PS51272"/>
    </source>
</evidence>
<dbReference type="InterPro" id="IPR001119">
    <property type="entry name" value="SLH_dom"/>
</dbReference>
<dbReference type="Pfam" id="PF00395">
    <property type="entry name" value="SLH"/>
    <property type="match status" value="3"/>
</dbReference>
<dbReference type="PROSITE" id="PS51272">
    <property type="entry name" value="SLH"/>
    <property type="match status" value="3"/>
</dbReference>
<dbReference type="InterPro" id="IPR039564">
    <property type="entry name" value="Peptidase_C39-like"/>
</dbReference>
<dbReference type="Pfam" id="PF13529">
    <property type="entry name" value="Peptidase_C39_2"/>
    <property type="match status" value="1"/>
</dbReference>
<evidence type="ECO:0000313" key="4">
    <source>
        <dbReference type="EMBL" id="ASB39548.1"/>
    </source>
</evidence>
<evidence type="ECO:0000256" key="2">
    <source>
        <dbReference type="SAM" id="SignalP"/>
    </source>
</evidence>
<keyword evidence="1" id="KW-0677">Repeat</keyword>
<dbReference type="PANTHER" id="PTHR37806">
    <property type="entry name" value="LMO0724 PROTEIN"/>
    <property type="match status" value="1"/>
</dbReference>
<dbReference type="EMBL" id="CP065321">
    <property type="protein sequence ID" value="QQR28840.1"/>
    <property type="molecule type" value="Genomic_DNA"/>
</dbReference>